<reference evidence="6" key="1">
    <citation type="journal article" date="2010" name="Science">
        <title>Plasticity of animal genome architecture unmasked by rapid evolution of a pelagic tunicate.</title>
        <authorList>
            <person name="Denoeud F."/>
            <person name="Henriet S."/>
            <person name="Mungpakdee S."/>
            <person name="Aury J.M."/>
            <person name="Da Silva C."/>
            <person name="Brinkmann H."/>
            <person name="Mikhaleva J."/>
            <person name="Olsen L.C."/>
            <person name="Jubin C."/>
            <person name="Canestro C."/>
            <person name="Bouquet J.M."/>
            <person name="Danks G."/>
            <person name="Poulain J."/>
            <person name="Campsteijn C."/>
            <person name="Adamski M."/>
            <person name="Cross I."/>
            <person name="Yadetie F."/>
            <person name="Muffato M."/>
            <person name="Louis A."/>
            <person name="Butcher S."/>
            <person name="Tsagkogeorga G."/>
            <person name="Konrad A."/>
            <person name="Singh S."/>
            <person name="Jensen M.F."/>
            <person name="Cong E.H."/>
            <person name="Eikeseth-Otteraa H."/>
            <person name="Noel B."/>
            <person name="Anthouard V."/>
            <person name="Porcel B.M."/>
            <person name="Kachouri-Lafond R."/>
            <person name="Nishino A."/>
            <person name="Ugolini M."/>
            <person name="Chourrout P."/>
            <person name="Nishida H."/>
            <person name="Aasland R."/>
            <person name="Huzurbazar S."/>
            <person name="Westhof E."/>
            <person name="Delsuc F."/>
            <person name="Lehrach H."/>
            <person name="Reinhardt R."/>
            <person name="Weissenbach J."/>
            <person name="Roy S.W."/>
            <person name="Artiguenave F."/>
            <person name="Postlethwait J.H."/>
            <person name="Manak J.R."/>
            <person name="Thompson E.M."/>
            <person name="Jaillon O."/>
            <person name="Du Pasquier L."/>
            <person name="Boudinot P."/>
            <person name="Liberles D.A."/>
            <person name="Volff J.N."/>
            <person name="Philippe H."/>
            <person name="Lenhard B."/>
            <person name="Roest Crollius H."/>
            <person name="Wincker P."/>
            <person name="Chourrout D."/>
        </authorList>
    </citation>
    <scope>NUCLEOTIDE SEQUENCE [LARGE SCALE GENOMIC DNA]</scope>
</reference>
<dbReference type="InterPro" id="IPR049680">
    <property type="entry name" value="FLVCR1-2_SLC49-like"/>
</dbReference>
<dbReference type="PANTHER" id="PTHR10924:SF4">
    <property type="entry name" value="GH15861P"/>
    <property type="match status" value="1"/>
</dbReference>
<feature type="transmembrane region" description="Helical" evidence="5">
    <location>
        <begin position="48"/>
        <end position="70"/>
    </location>
</feature>
<dbReference type="GO" id="GO:0016020">
    <property type="term" value="C:membrane"/>
    <property type="evidence" value="ECO:0007669"/>
    <property type="project" value="UniProtKB-SubCell"/>
</dbReference>
<keyword evidence="3 5" id="KW-1133">Transmembrane helix</keyword>
<evidence type="ECO:0008006" key="8">
    <source>
        <dbReference type="Google" id="ProtNLM"/>
    </source>
</evidence>
<gene>
    <name evidence="6" type="ORF">GSOID_T00013094001</name>
</gene>
<feature type="transmembrane region" description="Helical" evidence="5">
    <location>
        <begin position="9"/>
        <end position="28"/>
    </location>
</feature>
<dbReference type="GO" id="GO:0097037">
    <property type="term" value="P:heme export"/>
    <property type="evidence" value="ECO:0007669"/>
    <property type="project" value="TreeGrafter"/>
</dbReference>
<protein>
    <recommendedName>
        <fullName evidence="8">Major facilitator superfamily (MFS) profile domain-containing protein</fullName>
    </recommendedName>
</protein>
<dbReference type="OrthoDB" id="422206at2759"/>
<feature type="transmembrane region" description="Helical" evidence="5">
    <location>
        <begin position="354"/>
        <end position="378"/>
    </location>
</feature>
<comment type="subcellular location">
    <subcellularLocation>
        <location evidence="1">Membrane</location>
        <topology evidence="1">Multi-pass membrane protein</topology>
    </subcellularLocation>
</comment>
<dbReference type="SUPFAM" id="SSF103473">
    <property type="entry name" value="MFS general substrate transporter"/>
    <property type="match status" value="1"/>
</dbReference>
<sequence>MDVLVSKKRWLIISIMFFANMTNSIQWLQYSIVPEIYTEFYQKSYNAISATSLLGSLSMIIMIIPVTFLVELKSTRFVLLLGTVFSFTGAFVKCFAVSPDRYWVLMFGQALAEINVPIVLAIPPKIAANWFPNHELAQAVAISVFGDQLGIALSYLVPFVIKGPVNSLGIDYENNWSNTSEYGENATLAIDEVSKQIYAVSIFTASISFLSLLFVFFMFKDKPKNPPSNSESKRRAESAKSKNARKVYFSDLKKLLTSKNAIFYLLSCGLHVGVYSGLFTLLNQIIQPFFVENKDSEIGMMGFSAIIVGIIGSYLCGFALDKTKKFKIISSITIFSSLISISLLTGFLHFSNLIVIFILVGLNGFAMTSQFTVAYDFMAELTFPVSESSMSAVLNLSYGIFGFLITQFTQMAIERNEKPYNGLYLLIGTEALSMLLNFFTKEALHRQEADQEINEDWKQTSQF</sequence>
<keyword evidence="7" id="KW-1185">Reference proteome</keyword>
<feature type="transmembrane region" description="Helical" evidence="5">
    <location>
        <begin position="197"/>
        <end position="219"/>
    </location>
</feature>
<feature type="transmembrane region" description="Helical" evidence="5">
    <location>
        <begin position="328"/>
        <end position="348"/>
    </location>
</feature>
<evidence type="ECO:0000256" key="4">
    <source>
        <dbReference type="ARBA" id="ARBA00023136"/>
    </source>
</evidence>
<feature type="transmembrane region" description="Helical" evidence="5">
    <location>
        <begin position="421"/>
        <end position="439"/>
    </location>
</feature>
<feature type="transmembrane region" description="Helical" evidence="5">
    <location>
        <begin position="390"/>
        <end position="409"/>
    </location>
</feature>
<evidence type="ECO:0000256" key="3">
    <source>
        <dbReference type="ARBA" id="ARBA00022989"/>
    </source>
</evidence>
<name>E4XKD1_OIKDI</name>
<dbReference type="Gene3D" id="1.20.1250.20">
    <property type="entry name" value="MFS general substrate transporter like domains"/>
    <property type="match status" value="1"/>
</dbReference>
<dbReference type="AlphaFoldDB" id="E4XKD1"/>
<evidence type="ECO:0000313" key="6">
    <source>
        <dbReference type="EMBL" id="CBY24920.1"/>
    </source>
</evidence>
<dbReference type="GO" id="GO:0015232">
    <property type="term" value="F:heme transmembrane transporter activity"/>
    <property type="evidence" value="ECO:0007669"/>
    <property type="project" value="TreeGrafter"/>
</dbReference>
<evidence type="ECO:0000313" key="7">
    <source>
        <dbReference type="Proteomes" id="UP000001307"/>
    </source>
</evidence>
<dbReference type="EMBL" id="FN653064">
    <property type="protein sequence ID" value="CBY24920.1"/>
    <property type="molecule type" value="Genomic_DNA"/>
</dbReference>
<keyword evidence="2 5" id="KW-0812">Transmembrane</keyword>
<feature type="transmembrane region" description="Helical" evidence="5">
    <location>
        <begin position="262"/>
        <end position="286"/>
    </location>
</feature>
<evidence type="ECO:0000256" key="2">
    <source>
        <dbReference type="ARBA" id="ARBA00022692"/>
    </source>
</evidence>
<dbReference type="Pfam" id="PF07690">
    <property type="entry name" value="MFS_1"/>
    <property type="match status" value="1"/>
</dbReference>
<organism evidence="6">
    <name type="scientific">Oikopleura dioica</name>
    <name type="common">Tunicate</name>
    <dbReference type="NCBI Taxonomy" id="34765"/>
    <lineage>
        <taxon>Eukaryota</taxon>
        <taxon>Metazoa</taxon>
        <taxon>Chordata</taxon>
        <taxon>Tunicata</taxon>
        <taxon>Appendicularia</taxon>
        <taxon>Copelata</taxon>
        <taxon>Oikopleuridae</taxon>
        <taxon>Oikopleura</taxon>
    </lineage>
</organism>
<dbReference type="PANTHER" id="PTHR10924">
    <property type="entry name" value="MAJOR FACILITATOR SUPERFAMILY PROTEIN-RELATED"/>
    <property type="match status" value="1"/>
</dbReference>
<dbReference type="Proteomes" id="UP000001307">
    <property type="component" value="Unassembled WGS sequence"/>
</dbReference>
<evidence type="ECO:0000256" key="5">
    <source>
        <dbReference type="SAM" id="Phobius"/>
    </source>
</evidence>
<proteinExistence type="predicted"/>
<feature type="transmembrane region" description="Helical" evidence="5">
    <location>
        <begin position="77"/>
        <end position="98"/>
    </location>
</feature>
<feature type="transmembrane region" description="Helical" evidence="5">
    <location>
        <begin position="298"/>
        <end position="316"/>
    </location>
</feature>
<evidence type="ECO:0000256" key="1">
    <source>
        <dbReference type="ARBA" id="ARBA00004141"/>
    </source>
</evidence>
<dbReference type="InParanoid" id="E4XKD1"/>
<dbReference type="InterPro" id="IPR036259">
    <property type="entry name" value="MFS_trans_sf"/>
</dbReference>
<accession>E4XKD1</accession>
<dbReference type="InterPro" id="IPR011701">
    <property type="entry name" value="MFS"/>
</dbReference>
<keyword evidence="4 5" id="KW-0472">Membrane</keyword>
<dbReference type="GO" id="GO:0020037">
    <property type="term" value="F:heme binding"/>
    <property type="evidence" value="ECO:0007669"/>
    <property type="project" value="TreeGrafter"/>
</dbReference>